<evidence type="ECO:0000256" key="2">
    <source>
        <dbReference type="ARBA" id="ARBA00023108"/>
    </source>
</evidence>
<comment type="caution">
    <text evidence="4">The sequence shown here is derived from an EMBL/GenBank/DDBJ whole genome shotgun (WGS) entry which is preliminary data.</text>
</comment>
<name>A0AAN7P7K2_9COLE</name>
<dbReference type="SMART" id="SM00700">
    <property type="entry name" value="JHBP"/>
    <property type="match status" value="1"/>
</dbReference>
<organism evidence="4 5">
    <name type="scientific">Aquatica leii</name>
    <dbReference type="NCBI Taxonomy" id="1421715"/>
    <lineage>
        <taxon>Eukaryota</taxon>
        <taxon>Metazoa</taxon>
        <taxon>Ecdysozoa</taxon>
        <taxon>Arthropoda</taxon>
        <taxon>Hexapoda</taxon>
        <taxon>Insecta</taxon>
        <taxon>Pterygota</taxon>
        <taxon>Neoptera</taxon>
        <taxon>Endopterygota</taxon>
        <taxon>Coleoptera</taxon>
        <taxon>Polyphaga</taxon>
        <taxon>Elateriformia</taxon>
        <taxon>Elateroidea</taxon>
        <taxon>Lampyridae</taxon>
        <taxon>Luciolinae</taxon>
        <taxon>Aquatica</taxon>
    </lineage>
</organism>
<gene>
    <name evidence="4" type="ORF">RN001_011173</name>
</gene>
<dbReference type="PANTHER" id="PTHR11008">
    <property type="entry name" value="PROTEIN TAKEOUT-LIKE PROTEIN"/>
    <property type="match status" value="1"/>
</dbReference>
<dbReference type="InterPro" id="IPR010562">
    <property type="entry name" value="Haemolymph_juvenile_hormone-bd"/>
</dbReference>
<keyword evidence="1" id="KW-0732">Signal</keyword>
<dbReference type="PANTHER" id="PTHR11008:SF32">
    <property type="entry name" value="CIRCADIAN CLOCK-CONTROLLED PROTEIN DAYWAKE-RELATED"/>
    <property type="match status" value="1"/>
</dbReference>
<dbReference type="GO" id="GO:0005615">
    <property type="term" value="C:extracellular space"/>
    <property type="evidence" value="ECO:0007669"/>
    <property type="project" value="TreeGrafter"/>
</dbReference>
<evidence type="ECO:0000256" key="3">
    <source>
        <dbReference type="ARBA" id="ARBA00060902"/>
    </source>
</evidence>
<dbReference type="Pfam" id="PF06585">
    <property type="entry name" value="JHBP"/>
    <property type="match status" value="1"/>
</dbReference>
<dbReference type="FunFam" id="3.15.10.30:FF:000001">
    <property type="entry name" value="Takeout-like protein 1"/>
    <property type="match status" value="1"/>
</dbReference>
<accession>A0AAN7P7K2</accession>
<keyword evidence="2" id="KW-0090">Biological rhythms</keyword>
<keyword evidence="5" id="KW-1185">Reference proteome</keyword>
<proteinExistence type="inferred from homology"/>
<dbReference type="Proteomes" id="UP001353858">
    <property type="component" value="Unassembled WGS sequence"/>
</dbReference>
<dbReference type="InterPro" id="IPR038606">
    <property type="entry name" value="To_sf"/>
</dbReference>
<dbReference type="Gene3D" id="3.15.10.30">
    <property type="entry name" value="Haemolymph juvenile hormone binding protein"/>
    <property type="match status" value="1"/>
</dbReference>
<protein>
    <recommendedName>
        <fullName evidence="6">Protein takeout</fullName>
    </recommendedName>
</protein>
<evidence type="ECO:0000313" key="5">
    <source>
        <dbReference type="Proteomes" id="UP001353858"/>
    </source>
</evidence>
<dbReference type="AlphaFoldDB" id="A0AAN7P7K2"/>
<evidence type="ECO:0008006" key="6">
    <source>
        <dbReference type="Google" id="ProtNLM"/>
    </source>
</evidence>
<evidence type="ECO:0000313" key="4">
    <source>
        <dbReference type="EMBL" id="KAK4878667.1"/>
    </source>
</evidence>
<dbReference type="EMBL" id="JARPUR010000004">
    <property type="protein sequence ID" value="KAK4878667.1"/>
    <property type="molecule type" value="Genomic_DNA"/>
</dbReference>
<reference evidence="5" key="1">
    <citation type="submission" date="2023-01" db="EMBL/GenBank/DDBJ databases">
        <title>Key to firefly adult light organ development and bioluminescence: homeobox transcription factors regulate luciferase expression and transportation to peroxisome.</title>
        <authorList>
            <person name="Fu X."/>
        </authorList>
    </citation>
    <scope>NUCLEOTIDE SEQUENCE [LARGE SCALE GENOMIC DNA]</scope>
</reference>
<dbReference type="GO" id="GO:0007623">
    <property type="term" value="P:circadian rhythm"/>
    <property type="evidence" value="ECO:0007669"/>
    <property type="project" value="UniProtKB-ARBA"/>
</dbReference>
<evidence type="ECO:0000256" key="1">
    <source>
        <dbReference type="ARBA" id="ARBA00022729"/>
    </source>
</evidence>
<sequence>MCQSAERKSRRNKNNVSSSPVPVNPLCVTDYTASNFKICKQSDPNVNECLKTAIQDALSLVKNGLPEFNIPRIDPIDVESLVIGEGTGAVHLTQNYKNVKIYGLTTSMIESVEFKGNDGDITLVTIGKVPELRLEADYDINGKILVMPVVGEGKCTIKLEEVNTTMTIKAKPFHKKGVTYSSIEEFLVTMAPKKMETIFENLFDGDAAMGAEMNKLINDNWDEIFSDVKNGYEEAFGLIFKNVANQIFKKVAFKDMFPL</sequence>
<comment type="similarity">
    <text evidence="3">Belongs to the TO family.</text>
</comment>